<feature type="compositionally biased region" description="Basic residues" evidence="1">
    <location>
        <begin position="7"/>
        <end position="27"/>
    </location>
</feature>
<evidence type="ECO:0000256" key="1">
    <source>
        <dbReference type="SAM" id="MobiDB-lite"/>
    </source>
</evidence>
<gene>
    <name evidence="2" type="ORF">ElyMa_003239900</name>
</gene>
<dbReference type="GO" id="GO:0043539">
    <property type="term" value="F:protein serine/threonine kinase activator activity"/>
    <property type="evidence" value="ECO:0007669"/>
    <property type="project" value="TreeGrafter"/>
</dbReference>
<dbReference type="GO" id="GO:1901987">
    <property type="term" value="P:regulation of cell cycle phase transition"/>
    <property type="evidence" value="ECO:0007669"/>
    <property type="project" value="TreeGrafter"/>
</dbReference>
<reference evidence="2 3" key="1">
    <citation type="journal article" date="2021" name="Elife">
        <title>Chloroplast acquisition without the gene transfer in kleptoplastic sea slugs, Plakobranchus ocellatus.</title>
        <authorList>
            <person name="Maeda T."/>
            <person name="Takahashi S."/>
            <person name="Yoshida T."/>
            <person name="Shimamura S."/>
            <person name="Takaki Y."/>
            <person name="Nagai Y."/>
            <person name="Toyoda A."/>
            <person name="Suzuki Y."/>
            <person name="Arimoto A."/>
            <person name="Ishii H."/>
            <person name="Satoh N."/>
            <person name="Nishiyama T."/>
            <person name="Hasebe M."/>
            <person name="Maruyama T."/>
            <person name="Minagawa J."/>
            <person name="Obokata J."/>
            <person name="Shigenobu S."/>
        </authorList>
    </citation>
    <scope>NUCLEOTIDE SEQUENCE [LARGE SCALE GENOMIC DNA]</scope>
</reference>
<name>A0AAV4J3R8_9GAST</name>
<dbReference type="PANTHER" id="PTHR15375:SF26">
    <property type="entry name" value="PROTEIN CHIFFON"/>
    <property type="match status" value="1"/>
</dbReference>
<protein>
    <submittedName>
        <fullName evidence="2">Protein DBF4 homolog A</fullName>
    </submittedName>
</protein>
<dbReference type="InterPro" id="IPR051590">
    <property type="entry name" value="Replication_Regulatory_Kinase"/>
</dbReference>
<organism evidence="2 3">
    <name type="scientific">Elysia marginata</name>
    <dbReference type="NCBI Taxonomy" id="1093978"/>
    <lineage>
        <taxon>Eukaryota</taxon>
        <taxon>Metazoa</taxon>
        <taxon>Spiralia</taxon>
        <taxon>Lophotrochozoa</taxon>
        <taxon>Mollusca</taxon>
        <taxon>Gastropoda</taxon>
        <taxon>Heterobranchia</taxon>
        <taxon>Euthyneura</taxon>
        <taxon>Panpulmonata</taxon>
        <taxon>Sacoglossa</taxon>
        <taxon>Placobranchoidea</taxon>
        <taxon>Plakobranchidae</taxon>
        <taxon>Elysia</taxon>
    </lineage>
</organism>
<dbReference type="AlphaFoldDB" id="A0AAV4J3R8"/>
<proteinExistence type="predicted"/>
<dbReference type="GO" id="GO:0010571">
    <property type="term" value="P:positive regulation of nuclear cell cycle DNA replication"/>
    <property type="evidence" value="ECO:0007669"/>
    <property type="project" value="TreeGrafter"/>
</dbReference>
<accession>A0AAV4J3R8</accession>
<keyword evidence="3" id="KW-1185">Reference proteome</keyword>
<dbReference type="Proteomes" id="UP000762676">
    <property type="component" value="Unassembled WGS sequence"/>
</dbReference>
<comment type="caution">
    <text evidence="2">The sequence shown here is derived from an EMBL/GenBank/DDBJ whole genome shotgun (WGS) entry which is preliminary data.</text>
</comment>
<evidence type="ECO:0000313" key="3">
    <source>
        <dbReference type="Proteomes" id="UP000762676"/>
    </source>
</evidence>
<dbReference type="PANTHER" id="PTHR15375">
    <property type="entry name" value="ACTIVATOR OF S-PHASE KINASE-RELATED"/>
    <property type="match status" value="1"/>
</dbReference>
<evidence type="ECO:0000313" key="2">
    <source>
        <dbReference type="EMBL" id="GFS17478.1"/>
    </source>
</evidence>
<dbReference type="EMBL" id="BMAT01006665">
    <property type="protein sequence ID" value="GFS17478.1"/>
    <property type="molecule type" value="Genomic_DNA"/>
</dbReference>
<feature type="region of interest" description="Disordered" evidence="1">
    <location>
        <begin position="1"/>
        <end position="27"/>
    </location>
</feature>
<sequence>MTSNYKRPQRMRTQRERKKPNLQSKKKLDKNVAVAKNLPLSSKLVYIDMKRGKDAELVEEHLIKLGARVEAFLTADINYVISSFGPSKVEDVQKCSDENPNSPINSVASPFSCIPSPSAPGAAAAESKKSAVSRGKALAHLARSKHKTSTVVTNAEKMGVKVISVEGLYYDSY</sequence>
<dbReference type="GO" id="GO:0031431">
    <property type="term" value="C:Dbf4-dependent protein kinase complex"/>
    <property type="evidence" value="ECO:0007669"/>
    <property type="project" value="TreeGrafter"/>
</dbReference>